<proteinExistence type="predicted"/>
<dbReference type="Proteomes" id="UP000326112">
    <property type="component" value="Unassembled WGS sequence"/>
</dbReference>
<organism evidence="2 3">
    <name type="scientific">Pseudomonas kitaguniensis</name>
    <dbReference type="NCBI Taxonomy" id="2607908"/>
    <lineage>
        <taxon>Bacteria</taxon>
        <taxon>Pseudomonadati</taxon>
        <taxon>Pseudomonadota</taxon>
        <taxon>Gammaproteobacteria</taxon>
        <taxon>Pseudomonadales</taxon>
        <taxon>Pseudomonadaceae</taxon>
        <taxon>Pseudomonas</taxon>
    </lineage>
</organism>
<reference evidence="2 3" key="1">
    <citation type="journal article" date="2020" name="Int. J. Syst. Evol. Microbiol.">
        <title>Pseudomonas kitaguniensis sp. nov., a pathogen causing bacterial rot of Welsh onion in Japan.</title>
        <authorList>
            <person name="Sawada H."/>
            <person name="Fujikawa T."/>
            <person name="Nishiwaki Y."/>
            <person name="Horita H."/>
        </authorList>
    </citation>
    <scope>NUCLEOTIDE SEQUENCE [LARGE SCALE GENOMIC DNA]</scope>
    <source>
        <strain evidence="2 3">MAFF 212408</strain>
    </source>
</reference>
<name>A0A5N7KQG9_9PSED</name>
<evidence type="ECO:0000313" key="2">
    <source>
        <dbReference type="EMBL" id="MPR03881.1"/>
    </source>
</evidence>
<dbReference type="EMBL" id="VUAZ01000114">
    <property type="protein sequence ID" value="MPR03881.1"/>
    <property type="molecule type" value="Genomic_DNA"/>
</dbReference>
<protein>
    <submittedName>
        <fullName evidence="2">Uncharacterized protein</fullName>
    </submittedName>
</protein>
<sequence>MPADLSFSIKQARRMALAAQGFSGRQGPALIKLPRCLLRQAGSPQRSIQRFSASPALASRQSKTPVPATGRHSSVGRNACDNGPTSHLR</sequence>
<evidence type="ECO:0000313" key="3">
    <source>
        <dbReference type="Proteomes" id="UP000326112"/>
    </source>
</evidence>
<keyword evidence="3" id="KW-1185">Reference proteome</keyword>
<reference evidence="2 3" key="2">
    <citation type="journal article" date="2023" name="Plant Pathol.">
        <title>Dismantling and reorganizing Pseudomonas marginalis sensu#lato.</title>
        <authorList>
            <person name="Sawada H."/>
            <person name="Fujikawa T."/>
            <person name="Satou M."/>
        </authorList>
    </citation>
    <scope>NUCLEOTIDE SEQUENCE [LARGE SCALE GENOMIC DNA]</scope>
    <source>
        <strain evidence="2 3">MAFF 212408</strain>
    </source>
</reference>
<evidence type="ECO:0000256" key="1">
    <source>
        <dbReference type="SAM" id="MobiDB-lite"/>
    </source>
</evidence>
<feature type="region of interest" description="Disordered" evidence="1">
    <location>
        <begin position="44"/>
        <end position="89"/>
    </location>
</feature>
<comment type="caution">
    <text evidence="2">The sequence shown here is derived from an EMBL/GenBank/DDBJ whole genome shotgun (WGS) entry which is preliminary data.</text>
</comment>
<gene>
    <name evidence="2" type="ORF">F0169_18460</name>
</gene>
<accession>A0A5N7KQG9</accession>